<gene>
    <name evidence="1" type="ORF">IB286_01370</name>
</gene>
<evidence type="ECO:0000313" key="1">
    <source>
        <dbReference type="EMBL" id="MBD2857637.1"/>
    </source>
</evidence>
<dbReference type="RefSeq" id="WP_190761866.1">
    <property type="nucleotide sequence ID" value="NZ_JACXLD010000001.1"/>
</dbReference>
<keyword evidence="2" id="KW-1185">Reference proteome</keyword>
<dbReference type="SUPFAM" id="SSF55729">
    <property type="entry name" value="Acyl-CoA N-acyltransferases (Nat)"/>
    <property type="match status" value="1"/>
</dbReference>
<evidence type="ECO:0000313" key="2">
    <source>
        <dbReference type="Proteomes" id="UP000610558"/>
    </source>
</evidence>
<comment type="caution">
    <text evidence="1">The sequence shown here is derived from an EMBL/GenBank/DDBJ whole genome shotgun (WGS) entry which is preliminary data.</text>
</comment>
<dbReference type="PANTHER" id="PTHR47017">
    <property type="entry name" value="ACYL-COA"/>
    <property type="match status" value="1"/>
</dbReference>
<dbReference type="Proteomes" id="UP000610558">
    <property type="component" value="Unassembled WGS sequence"/>
</dbReference>
<reference evidence="1" key="1">
    <citation type="submission" date="2020-09" db="EMBL/GenBank/DDBJ databases">
        <authorList>
            <person name="Yoon J.-W."/>
        </authorList>
    </citation>
    <scope>NUCLEOTIDE SEQUENCE</scope>
    <source>
        <strain evidence="1">KMU-158</strain>
    </source>
</reference>
<dbReference type="InterPro" id="IPR007434">
    <property type="entry name" value="FemAB-like"/>
</dbReference>
<dbReference type="AlphaFoldDB" id="A0A927C0J0"/>
<dbReference type="InterPro" id="IPR016181">
    <property type="entry name" value="Acyl_CoA_acyltransferase"/>
</dbReference>
<protein>
    <submittedName>
        <fullName evidence="1">N-acetyltransferase</fullName>
    </submittedName>
</protein>
<dbReference type="EMBL" id="JACXLD010000001">
    <property type="protein sequence ID" value="MBD2857637.1"/>
    <property type="molecule type" value="Genomic_DNA"/>
</dbReference>
<organism evidence="1 2">
    <name type="scientific">Spongiibacter pelagi</name>
    <dbReference type="NCBI Taxonomy" id="2760804"/>
    <lineage>
        <taxon>Bacteria</taxon>
        <taxon>Pseudomonadati</taxon>
        <taxon>Pseudomonadota</taxon>
        <taxon>Gammaproteobacteria</taxon>
        <taxon>Cellvibrionales</taxon>
        <taxon>Spongiibacteraceae</taxon>
        <taxon>Spongiibacter</taxon>
    </lineage>
</organism>
<dbReference type="PANTHER" id="PTHR47017:SF1">
    <property type="entry name" value="ACYL-COA"/>
    <property type="match status" value="1"/>
</dbReference>
<name>A0A927C0J0_9GAMM</name>
<dbReference type="Gene3D" id="3.40.630.30">
    <property type="match status" value="1"/>
</dbReference>
<sequence>MPAVDDALELHFHSTLSEIERSDWDGLLSESDHADYPFLKYDFLSALESASAVSAQTGWQPYHLEVRQTGRCVALMPLYLKSHSYGEYVFDWAWADAYQRHGLDYYPKLLAAIPFTPATGPRLLLANSSNKAAIEAVVVEQLRARCAALNASSLHLLFPEKDVSERWRELGTLQRIAAQYHWFNRDYQSFDDFLARFSSRKRKNLRKERLRVAEQGLRLERIEGGAVTPEQWQFFFHCYQMTYAKRSGHGGYLNEAFFQALAKSMPESLLLVLCFHGDTPVAAALNLKDSKTLYGRYWGCVREYEYLHFEACYYQGIEYCIEQGLQRFDPGAQGEHKIQRGFEPILTYSNHWLAHEGFSDAVARFLAQEWPHIKEYLNDAAQLLPFKAESD</sequence>
<proteinExistence type="predicted"/>
<accession>A0A927C0J0</accession>
<dbReference type="Pfam" id="PF04339">
    <property type="entry name" value="FemAB_like"/>
    <property type="match status" value="1"/>
</dbReference>